<protein>
    <submittedName>
        <fullName evidence="3">VanZ family protein</fullName>
    </submittedName>
</protein>
<dbReference type="PANTHER" id="PTHR36834">
    <property type="entry name" value="MEMBRANE PROTEIN-RELATED"/>
    <property type="match status" value="1"/>
</dbReference>
<keyword evidence="4" id="KW-1185">Reference proteome</keyword>
<feature type="transmembrane region" description="Helical" evidence="1">
    <location>
        <begin position="101"/>
        <end position="124"/>
    </location>
</feature>
<dbReference type="RefSeq" id="WP_263594459.1">
    <property type="nucleotide sequence ID" value="NZ_CP107020.1"/>
</dbReference>
<feature type="transmembrane region" description="Helical" evidence="1">
    <location>
        <begin position="136"/>
        <end position="158"/>
    </location>
</feature>
<reference evidence="3" key="1">
    <citation type="submission" date="2022-10" db="EMBL/GenBank/DDBJ databases">
        <title>Whole-Genome Sequencing of Brachybacterium huguangmaarense BRM-3, Isolated from Betula schmidtii.</title>
        <authorList>
            <person name="Haam D."/>
        </authorList>
    </citation>
    <scope>NUCLEOTIDE SEQUENCE</scope>
    <source>
        <strain evidence="3">BRM-3</strain>
    </source>
</reference>
<feature type="transmembrane region" description="Helical" evidence="1">
    <location>
        <begin position="218"/>
        <end position="238"/>
    </location>
</feature>
<dbReference type="InterPro" id="IPR053150">
    <property type="entry name" value="Teicoplanin_resist-assoc"/>
</dbReference>
<sequence>MTHWTSQTLYSVLIGGAGFLVLLIPALTVQYRRYGRLSGRRLLGTAAACVYGVALIVFTLFPLPTIAEACGGRTGAKLQVVPFQFVADIAEETRGLSLPAAATSFAVLQVVLNVVLFVPLGLLLRRFAGRSLAVSVLIGFLVSFAIEATQYTGMWGIYPCGFRVADVDDLLANTAGALLGALVAPRLLGWMPQVRELTALAPPPVSAARRLQGMLLDWLLFAAARLCLEVALVLVHVLRAYPDPPPADAVGPLELAALTALAAVIVFYLPSLRGTGASLGQRLVGIAPVWDDARGTTLGRRLGRTTAVAGVYAAGQVLPPLLRAAGVPLLPGLVSFAAGVVVLLAVAWAFVGDHRGLSGAASGARMVDVRSLGRTAAPDTMATAGAAHGPRDRTRA</sequence>
<evidence type="ECO:0000259" key="2">
    <source>
        <dbReference type="Pfam" id="PF04892"/>
    </source>
</evidence>
<proteinExistence type="predicted"/>
<feature type="transmembrane region" description="Helical" evidence="1">
    <location>
        <begin position="42"/>
        <end position="63"/>
    </location>
</feature>
<evidence type="ECO:0000313" key="4">
    <source>
        <dbReference type="Proteomes" id="UP001164305"/>
    </source>
</evidence>
<organism evidence="3 4">
    <name type="scientific">Brachybacterium huguangmaarense</name>
    <dbReference type="NCBI Taxonomy" id="1652028"/>
    <lineage>
        <taxon>Bacteria</taxon>
        <taxon>Bacillati</taxon>
        <taxon>Actinomycetota</taxon>
        <taxon>Actinomycetes</taxon>
        <taxon>Micrococcales</taxon>
        <taxon>Dermabacteraceae</taxon>
        <taxon>Brachybacterium</taxon>
    </lineage>
</organism>
<evidence type="ECO:0000256" key="1">
    <source>
        <dbReference type="SAM" id="Phobius"/>
    </source>
</evidence>
<evidence type="ECO:0000313" key="3">
    <source>
        <dbReference type="EMBL" id="UYG17250.1"/>
    </source>
</evidence>
<feature type="domain" description="VanZ-like" evidence="2">
    <location>
        <begin position="49"/>
        <end position="185"/>
    </location>
</feature>
<keyword evidence="1" id="KW-0812">Transmembrane</keyword>
<dbReference type="PANTHER" id="PTHR36834:SF1">
    <property type="entry name" value="INTEGRAL MEMBRANE PROTEIN"/>
    <property type="match status" value="1"/>
</dbReference>
<dbReference type="EMBL" id="CP107020">
    <property type="protein sequence ID" value="UYG17250.1"/>
    <property type="molecule type" value="Genomic_DNA"/>
</dbReference>
<gene>
    <name evidence="3" type="ORF">BRM3_02100</name>
</gene>
<dbReference type="InterPro" id="IPR006976">
    <property type="entry name" value="VanZ-like"/>
</dbReference>
<dbReference type="Pfam" id="PF04892">
    <property type="entry name" value="VanZ"/>
    <property type="match status" value="1"/>
</dbReference>
<accession>A0ABY6G2F0</accession>
<feature type="transmembrane region" description="Helical" evidence="1">
    <location>
        <begin position="12"/>
        <end position="30"/>
    </location>
</feature>
<dbReference type="Proteomes" id="UP001164305">
    <property type="component" value="Chromosome"/>
</dbReference>
<keyword evidence="1" id="KW-1133">Transmembrane helix</keyword>
<keyword evidence="1" id="KW-0472">Membrane</keyword>
<feature type="transmembrane region" description="Helical" evidence="1">
    <location>
        <begin position="170"/>
        <end position="188"/>
    </location>
</feature>
<name>A0ABY6G2F0_9MICO</name>
<feature type="transmembrane region" description="Helical" evidence="1">
    <location>
        <begin position="329"/>
        <end position="351"/>
    </location>
</feature>
<feature type="transmembrane region" description="Helical" evidence="1">
    <location>
        <begin position="250"/>
        <end position="269"/>
    </location>
</feature>